<keyword evidence="2" id="KW-1185">Reference proteome</keyword>
<dbReference type="AlphaFoldDB" id="A0A839Q2Z9"/>
<protein>
    <submittedName>
        <fullName evidence="1">Uncharacterized protein</fullName>
    </submittedName>
</protein>
<evidence type="ECO:0000313" key="1">
    <source>
        <dbReference type="EMBL" id="MBB2990269.1"/>
    </source>
</evidence>
<reference evidence="1 2" key="1">
    <citation type="submission" date="2020-08" db="EMBL/GenBank/DDBJ databases">
        <title>The Agave Microbiome: Exploring the role of microbial communities in plant adaptations to desert environments.</title>
        <authorList>
            <person name="Partida-Martinez L.P."/>
        </authorList>
    </citation>
    <scope>NUCLEOTIDE SEQUENCE [LARGE SCALE GENOMIC DNA]</scope>
    <source>
        <strain evidence="1 2">AT2.18</strain>
    </source>
</reference>
<organism evidence="1 2">
    <name type="scientific">Mycolicibacterium iranicum</name>
    <name type="common">Mycobacterium iranicum</name>
    <dbReference type="NCBI Taxonomy" id="912594"/>
    <lineage>
        <taxon>Bacteria</taxon>
        <taxon>Bacillati</taxon>
        <taxon>Actinomycetota</taxon>
        <taxon>Actinomycetes</taxon>
        <taxon>Mycobacteriales</taxon>
        <taxon>Mycobacteriaceae</taxon>
        <taxon>Mycolicibacterium</taxon>
    </lineage>
</organism>
<dbReference type="Proteomes" id="UP000550501">
    <property type="component" value="Unassembled WGS sequence"/>
</dbReference>
<comment type="caution">
    <text evidence="1">The sequence shown here is derived from an EMBL/GenBank/DDBJ whole genome shotgun (WGS) entry which is preliminary data.</text>
</comment>
<evidence type="ECO:0000313" key="2">
    <source>
        <dbReference type="Proteomes" id="UP000550501"/>
    </source>
</evidence>
<name>A0A839Q2Z9_MYCIR</name>
<gene>
    <name evidence="1" type="ORF">FHR72_001737</name>
</gene>
<dbReference type="EMBL" id="JACHVU010000003">
    <property type="protein sequence ID" value="MBB2990269.1"/>
    <property type="molecule type" value="Genomic_DNA"/>
</dbReference>
<sequence length="144" mass="16072">MTRQRRGGVAAPQELTSWSLFATTRGYIDRRAKRYDESKLGEWIEARQQWEADHGGFADSESTVADQAPPAELVGFELWCGRRGVAYALATGSNTLAEFADRQEAFGLWCEARSAFAAEHGWPGGRAVRRREETAFTPFDLNAI</sequence>
<dbReference type="RefSeq" id="WP_183467523.1">
    <property type="nucleotide sequence ID" value="NZ_JACHVU010000003.1"/>
</dbReference>
<accession>A0A839Q2Z9</accession>
<proteinExistence type="predicted"/>